<feature type="coiled-coil region" evidence="1">
    <location>
        <begin position="252"/>
        <end position="282"/>
    </location>
</feature>
<reference evidence="3 4" key="1">
    <citation type="journal article" date="2010" name="Stand. Genomic Sci.">
        <title>Complete genome sequence of Ferrimonas balearica type strain (PAT).</title>
        <authorList>
            <person name="Nolan M."/>
            <person name="Sikorski J."/>
            <person name="Davenport K."/>
            <person name="Lucas S."/>
            <person name="Glavina Del Rio T."/>
            <person name="Tice H."/>
            <person name="Cheng J."/>
            <person name="Goodwin L."/>
            <person name="Pitluck S."/>
            <person name="Liolios K."/>
            <person name="Ivanova N."/>
            <person name="Mavromatis K."/>
            <person name="Ovchinnikova G."/>
            <person name="Pati A."/>
            <person name="Chen A."/>
            <person name="Palaniappan K."/>
            <person name="Land M."/>
            <person name="Hauser L."/>
            <person name="Chang Y."/>
            <person name="Jeffries C."/>
            <person name="Tapia R."/>
            <person name="Brettin T."/>
            <person name="Detter J."/>
            <person name="Han C."/>
            <person name="Yasawong M."/>
            <person name="Rohde M."/>
            <person name="Tindall B."/>
            <person name="Goker M."/>
            <person name="Woyke T."/>
            <person name="Bristow J."/>
            <person name="Eisen J."/>
            <person name="Markowitz V."/>
            <person name="Hugenholtz P."/>
            <person name="Kyrpides N."/>
            <person name="Klenk H."/>
            <person name="Lapidus A."/>
        </authorList>
    </citation>
    <scope>NUCLEOTIDE SEQUENCE [LARGE SCALE GENOMIC DNA]</scope>
    <source>
        <strain evidence="4">DSM 9799 / CCM 4581 / KCTC 23876 / PAT</strain>
    </source>
</reference>
<keyword evidence="4" id="KW-1185">Reference proteome</keyword>
<evidence type="ECO:0000256" key="1">
    <source>
        <dbReference type="SAM" id="Coils"/>
    </source>
</evidence>
<sequence length="339" mass="36880">MVSAVSDTLSVQQRRQAQSAPISEAGAGLAGKDKTKSGVALPQWRMESYRRWASVGQGQHQVAAAQTGAQVLRQAKSQLTLLERQVEQALRQGGGDSQGMSQQRDRLLNLNAEYRGAPLIDQQLNLIRGKKGAAPRQYAIKGADLAAAKPRDERVSVQFGDKRTEFMLPGGVESDRVMGALKSGLSELGIQVQRGSDGRPVLVLDKAQQVQLEGGLRMAGQGQRLPAGDGVNIKTQEVYPWADPREWRFESLDQLKQAQAKIRKTLNKVESQISELDSLQAAVSARLDKIRRHTGTGDVDSVMAELNRELARSPFSSQVGALLAQANLSRSQVTDLLRA</sequence>
<dbReference type="KEGG" id="fbl:Fbal_2305"/>
<evidence type="ECO:0000313" key="4">
    <source>
        <dbReference type="Proteomes" id="UP000006683"/>
    </source>
</evidence>
<dbReference type="OrthoDB" id="5760042at2"/>
<dbReference type="STRING" id="550540.Fbal_2305"/>
<evidence type="ECO:0000256" key="2">
    <source>
        <dbReference type="SAM" id="MobiDB-lite"/>
    </source>
</evidence>
<dbReference type="Proteomes" id="UP000006683">
    <property type="component" value="Chromosome"/>
</dbReference>
<dbReference type="AlphaFoldDB" id="E1SLE4"/>
<feature type="region of interest" description="Disordered" evidence="2">
    <location>
        <begin position="1"/>
        <end position="38"/>
    </location>
</feature>
<feature type="compositionally biased region" description="Polar residues" evidence="2">
    <location>
        <begin position="1"/>
        <end position="21"/>
    </location>
</feature>
<accession>E1SLE4</accession>
<evidence type="ECO:0000313" key="3">
    <source>
        <dbReference type="EMBL" id="ADN76508.1"/>
    </source>
</evidence>
<dbReference type="EMBL" id="CP002209">
    <property type="protein sequence ID" value="ADN76508.1"/>
    <property type="molecule type" value="Genomic_DNA"/>
</dbReference>
<dbReference type="eggNOG" id="COG2604">
    <property type="taxonomic scope" value="Bacteria"/>
</dbReference>
<keyword evidence="1" id="KW-0175">Coiled coil</keyword>
<dbReference type="GeneID" id="67182517"/>
<organism evidence="3 4">
    <name type="scientific">Ferrimonas balearica (strain DSM 9799 / CCM 4581 / KCTC 23876 / PAT)</name>
    <dbReference type="NCBI Taxonomy" id="550540"/>
    <lineage>
        <taxon>Bacteria</taxon>
        <taxon>Pseudomonadati</taxon>
        <taxon>Pseudomonadota</taxon>
        <taxon>Gammaproteobacteria</taxon>
        <taxon>Alteromonadales</taxon>
        <taxon>Ferrimonadaceae</taxon>
        <taxon>Ferrimonas</taxon>
    </lineage>
</organism>
<name>E1SLE4_FERBD</name>
<gene>
    <name evidence="3" type="ordered locus">Fbal_2305</name>
</gene>
<dbReference type="HOGENOM" id="CLU_823597_0_0_6"/>
<protein>
    <submittedName>
        <fullName evidence="3">Uncharacterized protein</fullName>
    </submittedName>
</protein>
<dbReference type="RefSeq" id="WP_013345814.1">
    <property type="nucleotide sequence ID" value="NC_014541.1"/>
</dbReference>
<proteinExistence type="predicted"/>